<dbReference type="Proteomes" id="UP001162501">
    <property type="component" value="Chromosome 7"/>
</dbReference>
<protein>
    <submittedName>
        <fullName evidence="1">Uncharacterized protein</fullName>
    </submittedName>
</protein>
<name>A0ACB0FHC3_RANTA</name>
<evidence type="ECO:0000313" key="2">
    <source>
        <dbReference type="Proteomes" id="UP001162501"/>
    </source>
</evidence>
<evidence type="ECO:0000313" key="1">
    <source>
        <dbReference type="EMBL" id="CAI9712147.1"/>
    </source>
</evidence>
<reference evidence="1" key="1">
    <citation type="submission" date="2023-05" db="EMBL/GenBank/DDBJ databases">
        <authorList>
            <consortium name="ELIXIR-Norway"/>
        </authorList>
    </citation>
    <scope>NUCLEOTIDE SEQUENCE</scope>
</reference>
<gene>
    <name evidence="1" type="ORF">MRATA1EN3_LOCUS23360</name>
</gene>
<organism evidence="1 2">
    <name type="scientific">Rangifer tarandus platyrhynchus</name>
    <name type="common">Svalbard reindeer</name>
    <dbReference type="NCBI Taxonomy" id="3082113"/>
    <lineage>
        <taxon>Eukaryota</taxon>
        <taxon>Metazoa</taxon>
        <taxon>Chordata</taxon>
        <taxon>Craniata</taxon>
        <taxon>Vertebrata</taxon>
        <taxon>Euteleostomi</taxon>
        <taxon>Mammalia</taxon>
        <taxon>Eutheria</taxon>
        <taxon>Laurasiatheria</taxon>
        <taxon>Artiodactyla</taxon>
        <taxon>Ruminantia</taxon>
        <taxon>Pecora</taxon>
        <taxon>Cervidae</taxon>
        <taxon>Odocoileinae</taxon>
        <taxon>Rangifer</taxon>
    </lineage>
</organism>
<sequence length="238" mass="24992">MDDPCEPVIWTACDLKNQKAIFHKEPAKNPLTIQLDQTGSQLMRQLRPEIGDSGVYAASFLWDAPARCPLICQLRGPNASAGGFVAGVPLEEWMKGLKLPGLRGIIAANPGADSASSLLRDGIALEEPGVEGGFPFRMRLSPFKSAKGLLPSSAGFPSSRGDTPGVAFPQQPEAQGVRGSPSAGPGSSAATRSHPRPCPWGEGCIAYSANRGYGANTRSPAVLPRSLSPHPVSPLIRC</sequence>
<accession>A0ACB0FHC3</accession>
<dbReference type="EMBL" id="OX596091">
    <property type="protein sequence ID" value="CAI9712147.1"/>
    <property type="molecule type" value="Genomic_DNA"/>
</dbReference>
<proteinExistence type="predicted"/>